<dbReference type="InterPro" id="IPR036291">
    <property type="entry name" value="NAD(P)-bd_dom_sf"/>
</dbReference>
<dbReference type="PANTHER" id="PTHR33303">
    <property type="entry name" value="CYTOPLASMIC PROTEIN-RELATED"/>
    <property type="match status" value="1"/>
</dbReference>
<evidence type="ECO:0000313" key="3">
    <source>
        <dbReference type="Proteomes" id="UP001596411"/>
    </source>
</evidence>
<dbReference type="PANTHER" id="PTHR33303:SF2">
    <property type="entry name" value="COA-BINDING DOMAIN-CONTAINING PROTEIN"/>
    <property type="match status" value="1"/>
</dbReference>
<dbReference type="SMART" id="SM00881">
    <property type="entry name" value="CoA_binding"/>
    <property type="match status" value="1"/>
</dbReference>
<dbReference type="Proteomes" id="UP001596411">
    <property type="component" value="Unassembled WGS sequence"/>
</dbReference>
<comment type="caution">
    <text evidence="2">The sequence shown here is derived from an EMBL/GenBank/DDBJ whole genome shotgun (WGS) entry which is preliminary data.</text>
</comment>
<sequence length="130" mass="14461">MDFATLWQHTHTIAVVGLSADPSRASHRVAAFLQARGFRVLPVNPRHEQVLGEPCYPSLLDLPEPVDMVDVFRRSEHCPEVAHQAVAIGARCLWLQLGIVSVEARRIAEAAGLAYVEDRCTLIELRRLKG</sequence>
<accession>A0ABW2F069</accession>
<gene>
    <name evidence="2" type="ORF">ACFQH5_12825</name>
</gene>
<dbReference type="SUPFAM" id="SSF51735">
    <property type="entry name" value="NAD(P)-binding Rossmann-fold domains"/>
    <property type="match status" value="1"/>
</dbReference>
<proteinExistence type="predicted"/>
<dbReference type="Gene3D" id="3.40.50.720">
    <property type="entry name" value="NAD(P)-binding Rossmann-like Domain"/>
    <property type="match status" value="1"/>
</dbReference>
<evidence type="ECO:0000313" key="2">
    <source>
        <dbReference type="EMBL" id="MFC7090433.1"/>
    </source>
</evidence>
<evidence type="ECO:0000259" key="1">
    <source>
        <dbReference type="SMART" id="SM00881"/>
    </source>
</evidence>
<name>A0ABW2F069_9GAMM</name>
<dbReference type="RefSeq" id="WP_346060565.1">
    <property type="nucleotide sequence ID" value="NZ_BAAADR010000001.1"/>
</dbReference>
<dbReference type="InterPro" id="IPR003781">
    <property type="entry name" value="CoA-bd"/>
</dbReference>
<protein>
    <submittedName>
        <fullName evidence="2">CoA-binding protein</fullName>
    </submittedName>
</protein>
<dbReference type="Pfam" id="PF13380">
    <property type="entry name" value="CoA_binding_2"/>
    <property type="match status" value="1"/>
</dbReference>
<keyword evidence="3" id="KW-1185">Reference proteome</keyword>
<feature type="domain" description="CoA-binding" evidence="1">
    <location>
        <begin position="6"/>
        <end position="99"/>
    </location>
</feature>
<organism evidence="2 3">
    <name type="scientific">Halomonas salifodinae</name>
    <dbReference type="NCBI Taxonomy" id="438745"/>
    <lineage>
        <taxon>Bacteria</taxon>
        <taxon>Pseudomonadati</taxon>
        <taxon>Pseudomonadota</taxon>
        <taxon>Gammaproteobacteria</taxon>
        <taxon>Oceanospirillales</taxon>
        <taxon>Halomonadaceae</taxon>
        <taxon>Halomonas</taxon>
    </lineage>
</organism>
<dbReference type="EMBL" id="JBHSZP010000026">
    <property type="protein sequence ID" value="MFC7090433.1"/>
    <property type="molecule type" value="Genomic_DNA"/>
</dbReference>
<reference evidence="3" key="1">
    <citation type="journal article" date="2019" name="Int. J. Syst. Evol. Microbiol.">
        <title>The Global Catalogue of Microorganisms (GCM) 10K type strain sequencing project: providing services to taxonomists for standard genome sequencing and annotation.</title>
        <authorList>
            <consortium name="The Broad Institute Genomics Platform"/>
            <consortium name="The Broad Institute Genome Sequencing Center for Infectious Disease"/>
            <person name="Wu L."/>
            <person name="Ma J."/>
        </authorList>
    </citation>
    <scope>NUCLEOTIDE SEQUENCE [LARGE SCALE GENOMIC DNA]</scope>
    <source>
        <strain evidence="3">CGMCC 1.13666</strain>
    </source>
</reference>